<organism evidence="1 2">
    <name type="scientific">Triplophysa rosa</name>
    <name type="common">Cave loach</name>
    <dbReference type="NCBI Taxonomy" id="992332"/>
    <lineage>
        <taxon>Eukaryota</taxon>
        <taxon>Metazoa</taxon>
        <taxon>Chordata</taxon>
        <taxon>Craniata</taxon>
        <taxon>Vertebrata</taxon>
        <taxon>Euteleostomi</taxon>
        <taxon>Actinopterygii</taxon>
        <taxon>Neopterygii</taxon>
        <taxon>Teleostei</taxon>
        <taxon>Ostariophysi</taxon>
        <taxon>Cypriniformes</taxon>
        <taxon>Nemacheilidae</taxon>
        <taxon>Triplophysa</taxon>
    </lineage>
</organism>
<evidence type="ECO:0000313" key="2">
    <source>
        <dbReference type="Proteomes" id="UP001059041"/>
    </source>
</evidence>
<dbReference type="AlphaFoldDB" id="A0A9W7WKM9"/>
<evidence type="ECO:0000313" key="1">
    <source>
        <dbReference type="EMBL" id="KAI7802545.1"/>
    </source>
</evidence>
<gene>
    <name evidence="1" type="ORF">IRJ41_013015</name>
</gene>
<protein>
    <submittedName>
        <fullName evidence="1">Uncharacterized protein</fullName>
    </submittedName>
</protein>
<comment type="caution">
    <text evidence="1">The sequence shown here is derived from an EMBL/GenBank/DDBJ whole genome shotgun (WGS) entry which is preliminary data.</text>
</comment>
<dbReference type="Proteomes" id="UP001059041">
    <property type="component" value="Linkage Group LG12"/>
</dbReference>
<name>A0A9W7WKM9_TRIRA</name>
<proteinExistence type="predicted"/>
<reference evidence="1" key="1">
    <citation type="submission" date="2021-02" db="EMBL/GenBank/DDBJ databases">
        <title>Comparative genomics reveals that relaxation of natural selection precedes convergent phenotypic evolution of cavefish.</title>
        <authorList>
            <person name="Peng Z."/>
        </authorList>
    </citation>
    <scope>NUCLEOTIDE SEQUENCE</scope>
    <source>
        <tissue evidence="1">Muscle</tissue>
    </source>
</reference>
<accession>A0A9W7WKM9</accession>
<keyword evidence="2" id="KW-1185">Reference proteome</keyword>
<dbReference type="EMBL" id="JAFHDT010000012">
    <property type="protein sequence ID" value="KAI7802545.1"/>
    <property type="molecule type" value="Genomic_DNA"/>
</dbReference>
<sequence length="50" mass="5613">MAAWSKILSRKTSRRFLEQQRSGSECGDDLLAGNDLAENGLEQFQNALTR</sequence>